<dbReference type="RefSeq" id="WP_121934719.1">
    <property type="nucleotide sequence ID" value="NZ_RDOJ01000009.1"/>
</dbReference>
<evidence type="ECO:0000313" key="11">
    <source>
        <dbReference type="Proteomes" id="UP000275348"/>
    </source>
</evidence>
<feature type="transmembrane region" description="Helical" evidence="6">
    <location>
        <begin position="381"/>
        <end position="402"/>
    </location>
</feature>
<dbReference type="GO" id="GO:0045454">
    <property type="term" value="P:cell redox homeostasis"/>
    <property type="evidence" value="ECO:0007669"/>
    <property type="project" value="TreeGrafter"/>
</dbReference>
<accession>A0A3L9MCS0</accession>
<dbReference type="Pfam" id="PF13899">
    <property type="entry name" value="Thioredoxin_7"/>
    <property type="match status" value="1"/>
</dbReference>
<feature type="transmembrane region" description="Helical" evidence="6">
    <location>
        <begin position="302"/>
        <end position="322"/>
    </location>
</feature>
<name>A0A3L9MCS0_9FLAO</name>
<keyword evidence="2 6" id="KW-0812">Transmembrane</keyword>
<sequence>MLKKLWILFLFPILVQAQFFTPAKWSTNVKDLGKNEFEIEVVGKIDAGWHLYSSKHPDGGIGIPAAATFKAANGGQLVGGFKEVGKRIDKYSTVFEQDEKYYEKNVKFVQKVKVNGDKPVNVDYTIEFQMCDAERCLPPDETSGTIKLTPSAKAEEVFKTDEKVEEDTEEDSKIIDSTSVTTIDSFATDSVVVDSANAISTKNTTTIDEDLLGENEKKDSGLIKIFSLGFLGGLAALLMPCIFPMIPLTVSMFTKQSKTKGEGISKAIVYGLSIIVIYVGLGFLATLLFGASFLNEMSTNPWVNIAFFVTFIIFAISFFGAFELTLPSKWINTADKGADKGGFIGIFFMAFTLALVSFSCTGPIIGSLLVQATQDGNHLSLVIGMLGFSTALAVPFTLFAMFPGWLNSLPKSGGWLNTIKVSLGFIELAFAFKFLSNADLVWQMNWLPREIFLAIWIAIFFVFGLYLLGKFRLELDSPIQTIGVPRLLFALTSFAFVAYLVPGLWGAPLKLLSGLTPPMTYAESPRGFHEGVNVGGGVSSAFEDPNMVAGPHGIPTFKDFDQAVAYAEKTNKPLLLDFTGFACANCRKVEEKVWVDSRIKSMLSNDVVLVSLYVDDQKPLPEEEQVVSKFLNDRKLKTIGNKWTAFEIEHFNANAQPYYIIVDKDLNRYSTPLEAELDIEKYHTWLKNGIEKYKSK</sequence>
<dbReference type="InterPro" id="IPR003834">
    <property type="entry name" value="Cyt_c_assmbl_TM_dom"/>
</dbReference>
<dbReference type="InterPro" id="IPR028250">
    <property type="entry name" value="DsbDN"/>
</dbReference>
<dbReference type="GO" id="GO:0016020">
    <property type="term" value="C:membrane"/>
    <property type="evidence" value="ECO:0007669"/>
    <property type="project" value="UniProtKB-SubCell"/>
</dbReference>
<keyword evidence="7" id="KW-0732">Signal</keyword>
<dbReference type="GO" id="GO:0017004">
    <property type="term" value="P:cytochrome complex assembly"/>
    <property type="evidence" value="ECO:0007669"/>
    <property type="project" value="UniProtKB-KW"/>
</dbReference>
<dbReference type="InterPro" id="IPR036929">
    <property type="entry name" value="DsbDN_sf"/>
</dbReference>
<protein>
    <submittedName>
        <fullName evidence="10">Protein-disulfide reductase</fullName>
    </submittedName>
</protein>
<feature type="transmembrane region" description="Helical" evidence="6">
    <location>
        <begin position="267"/>
        <end position="290"/>
    </location>
</feature>
<reference evidence="10 11" key="1">
    <citation type="submission" date="2018-10" db="EMBL/GenBank/DDBJ databases">
        <authorList>
            <person name="Chen X."/>
        </authorList>
    </citation>
    <scope>NUCLEOTIDE SEQUENCE [LARGE SCALE GENOMIC DNA]</scope>
    <source>
        <strain evidence="10 11">YIM 102668</strain>
    </source>
</reference>
<dbReference type="SUPFAM" id="SSF52833">
    <property type="entry name" value="Thioredoxin-like"/>
    <property type="match status" value="1"/>
</dbReference>
<dbReference type="Gene3D" id="3.40.30.10">
    <property type="entry name" value="Glutaredoxin"/>
    <property type="match status" value="1"/>
</dbReference>
<proteinExistence type="predicted"/>
<evidence type="ECO:0000256" key="7">
    <source>
        <dbReference type="SAM" id="SignalP"/>
    </source>
</evidence>
<evidence type="ECO:0000256" key="5">
    <source>
        <dbReference type="ARBA" id="ARBA00023136"/>
    </source>
</evidence>
<evidence type="ECO:0000256" key="4">
    <source>
        <dbReference type="ARBA" id="ARBA00022989"/>
    </source>
</evidence>
<dbReference type="PANTHER" id="PTHR32234">
    <property type="entry name" value="THIOL:DISULFIDE INTERCHANGE PROTEIN DSBD"/>
    <property type="match status" value="1"/>
</dbReference>
<evidence type="ECO:0000313" key="10">
    <source>
        <dbReference type="EMBL" id="RLZ09766.1"/>
    </source>
</evidence>
<comment type="caution">
    <text evidence="10">The sequence shown here is derived from an EMBL/GenBank/DDBJ whole genome shotgun (WGS) entry which is preliminary data.</text>
</comment>
<evidence type="ECO:0000259" key="9">
    <source>
        <dbReference type="Pfam" id="PF11412"/>
    </source>
</evidence>
<keyword evidence="3" id="KW-0201">Cytochrome c-type biogenesis</keyword>
<feature type="transmembrane region" description="Helical" evidence="6">
    <location>
        <begin position="488"/>
        <end position="507"/>
    </location>
</feature>
<evidence type="ECO:0000256" key="1">
    <source>
        <dbReference type="ARBA" id="ARBA00004141"/>
    </source>
</evidence>
<gene>
    <name evidence="10" type="ORF">EAH69_08240</name>
</gene>
<dbReference type="EMBL" id="RDOJ01000009">
    <property type="protein sequence ID" value="RLZ09766.1"/>
    <property type="molecule type" value="Genomic_DNA"/>
</dbReference>
<feature type="domain" description="Thiol:disulfide interchange protein DsbD N-terminal" evidence="9">
    <location>
        <begin position="34"/>
        <end position="142"/>
    </location>
</feature>
<dbReference type="PANTHER" id="PTHR32234:SF0">
    <property type="entry name" value="THIOL:DISULFIDE INTERCHANGE PROTEIN DSBD"/>
    <property type="match status" value="1"/>
</dbReference>
<feature type="signal peptide" evidence="7">
    <location>
        <begin position="1"/>
        <end position="17"/>
    </location>
</feature>
<dbReference type="OrthoDB" id="9811036at2"/>
<keyword evidence="11" id="KW-1185">Reference proteome</keyword>
<comment type="subcellular location">
    <subcellularLocation>
        <location evidence="1">Membrane</location>
        <topology evidence="1">Multi-pass membrane protein</topology>
    </subcellularLocation>
</comment>
<keyword evidence="5 6" id="KW-0472">Membrane</keyword>
<evidence type="ECO:0000259" key="8">
    <source>
        <dbReference type="Pfam" id="PF02683"/>
    </source>
</evidence>
<dbReference type="Gene3D" id="2.60.40.1250">
    <property type="entry name" value="Thiol:disulfide interchange protein DsbD, N-terminal domain"/>
    <property type="match status" value="1"/>
</dbReference>
<dbReference type="Proteomes" id="UP000275348">
    <property type="component" value="Unassembled WGS sequence"/>
</dbReference>
<dbReference type="Pfam" id="PF02683">
    <property type="entry name" value="DsbD_TM"/>
    <property type="match status" value="1"/>
</dbReference>
<organism evidence="10 11">
    <name type="scientific">Faecalibacter macacae</name>
    <dbReference type="NCBI Taxonomy" id="1859289"/>
    <lineage>
        <taxon>Bacteria</taxon>
        <taxon>Pseudomonadati</taxon>
        <taxon>Bacteroidota</taxon>
        <taxon>Flavobacteriia</taxon>
        <taxon>Flavobacteriales</taxon>
        <taxon>Weeksellaceae</taxon>
        <taxon>Faecalibacter</taxon>
    </lineage>
</organism>
<dbReference type="AlphaFoldDB" id="A0A3L9MCS0"/>
<feature type="chain" id="PRO_5017940609" evidence="7">
    <location>
        <begin position="18"/>
        <end position="696"/>
    </location>
</feature>
<feature type="transmembrane region" description="Helical" evidence="6">
    <location>
        <begin position="451"/>
        <end position="468"/>
    </location>
</feature>
<dbReference type="InterPro" id="IPR036249">
    <property type="entry name" value="Thioredoxin-like_sf"/>
</dbReference>
<evidence type="ECO:0000256" key="6">
    <source>
        <dbReference type="SAM" id="Phobius"/>
    </source>
</evidence>
<dbReference type="GO" id="GO:0015035">
    <property type="term" value="F:protein-disulfide reductase activity"/>
    <property type="evidence" value="ECO:0007669"/>
    <property type="project" value="TreeGrafter"/>
</dbReference>
<evidence type="ECO:0000256" key="3">
    <source>
        <dbReference type="ARBA" id="ARBA00022748"/>
    </source>
</evidence>
<evidence type="ECO:0000256" key="2">
    <source>
        <dbReference type="ARBA" id="ARBA00022692"/>
    </source>
</evidence>
<dbReference type="Pfam" id="PF11412">
    <property type="entry name" value="DsbD_N"/>
    <property type="match status" value="1"/>
</dbReference>
<keyword evidence="4 6" id="KW-1133">Transmembrane helix</keyword>
<feature type="transmembrane region" description="Helical" evidence="6">
    <location>
        <begin position="414"/>
        <end position="431"/>
    </location>
</feature>
<feature type="transmembrane region" description="Helical" evidence="6">
    <location>
        <begin position="343"/>
        <end position="369"/>
    </location>
</feature>
<feature type="domain" description="Cytochrome C biogenesis protein transmembrane" evidence="8">
    <location>
        <begin position="228"/>
        <end position="436"/>
    </location>
</feature>
<feature type="transmembrane region" description="Helical" evidence="6">
    <location>
        <begin position="225"/>
        <end position="246"/>
    </location>
</feature>